<dbReference type="InterPro" id="IPR018170">
    <property type="entry name" value="Aldo/ket_reductase_CS"/>
</dbReference>
<comment type="catalytic activity">
    <reaction evidence="4">
        <text>xylitol + NADP(+) = D-xylose + NADPH + H(+)</text>
        <dbReference type="Rhea" id="RHEA:27445"/>
        <dbReference type="ChEBI" id="CHEBI:15378"/>
        <dbReference type="ChEBI" id="CHEBI:17151"/>
        <dbReference type="ChEBI" id="CHEBI:53455"/>
        <dbReference type="ChEBI" id="CHEBI:57783"/>
        <dbReference type="ChEBI" id="CHEBI:58349"/>
        <dbReference type="EC" id="1.1.1.307"/>
    </reaction>
</comment>
<comment type="catalytic activity">
    <reaction evidence="5">
        <text>xylitol + NAD(+) = D-xylose + NADH + H(+)</text>
        <dbReference type="Rhea" id="RHEA:27441"/>
        <dbReference type="ChEBI" id="CHEBI:15378"/>
        <dbReference type="ChEBI" id="CHEBI:17151"/>
        <dbReference type="ChEBI" id="CHEBI:53455"/>
        <dbReference type="ChEBI" id="CHEBI:57540"/>
        <dbReference type="ChEBI" id="CHEBI:57945"/>
        <dbReference type="EC" id="1.1.1.307"/>
    </reaction>
</comment>
<feature type="compositionally biased region" description="Basic and acidic residues" evidence="6">
    <location>
        <begin position="16"/>
        <end position="26"/>
    </location>
</feature>
<reference evidence="8 9" key="1">
    <citation type="submission" date="2024-07" db="EMBL/GenBank/DDBJ databases">
        <title>Section-level genome sequencing and comparative genomics of Aspergillus sections Usti and Cavernicolus.</title>
        <authorList>
            <consortium name="Lawrence Berkeley National Laboratory"/>
            <person name="Nybo J.L."/>
            <person name="Vesth T.C."/>
            <person name="Theobald S."/>
            <person name="Frisvad J.C."/>
            <person name="Larsen T.O."/>
            <person name="Kjaerboelling I."/>
            <person name="Rothschild-Mancinelli K."/>
            <person name="Lyhne E.K."/>
            <person name="Kogle M.E."/>
            <person name="Barry K."/>
            <person name="Clum A."/>
            <person name="Na H."/>
            <person name="Ledsgaard L."/>
            <person name="Lin J."/>
            <person name="Lipzen A."/>
            <person name="Kuo A."/>
            <person name="Riley R."/>
            <person name="Mondo S."/>
            <person name="Labutti K."/>
            <person name="Haridas S."/>
            <person name="Pangalinan J."/>
            <person name="Salamov A.A."/>
            <person name="Simmons B.A."/>
            <person name="Magnuson J.K."/>
            <person name="Chen J."/>
            <person name="Drula E."/>
            <person name="Henrissat B."/>
            <person name="Wiebenga A."/>
            <person name="Lubbers R.J."/>
            <person name="Gomes A.C."/>
            <person name="Macurrencykelacurrency M.R."/>
            <person name="Stajich J."/>
            <person name="Grigoriev I.V."/>
            <person name="Mortensen U.H."/>
            <person name="De Vries R.P."/>
            <person name="Baker S.E."/>
            <person name="Andersen M.R."/>
        </authorList>
    </citation>
    <scope>NUCLEOTIDE SEQUENCE [LARGE SCALE GENOMIC DNA]</scope>
    <source>
        <strain evidence="8 9">CBS 449.75</strain>
    </source>
</reference>
<dbReference type="PROSITE" id="PS00062">
    <property type="entry name" value="ALDOKETO_REDUCTASE_2"/>
    <property type="match status" value="1"/>
</dbReference>
<sequence length="340" mass="37175">MQRLGQSGAACSGESRAGDDERGRAEIARSRDAEYLSVLSSLPESPIYPFADLRSSMARTLTIKSTQKLLSGSEMPVLGYGVYKTPASVAEEVTVEALRVGYRHIDSAAAYGNENQVAAAIKSAGLARSDVFLTTKIPPAASASGYEAARQSINDSLRQAATEYFDLILIHAPFGGKEARLGSWRALVEAQRAGKTRSIGVSNFGIHHLKELDAYIQSGGGGQIEVGQYEIHPWLGRSEVVEWLWKRGAVVQAYCPIVRNQRGDEPILQELSRKYGKTPAQVLIRWSLQKGFVPLPKSVTPSRIKENADVFDFELGEDDMARLTTDKYEPCAWDPTVSPL</sequence>
<gene>
    <name evidence="8" type="ORF">BJX67DRAFT_356854</name>
</gene>
<organism evidence="8 9">
    <name type="scientific">Aspergillus lucknowensis</name>
    <dbReference type="NCBI Taxonomy" id="176173"/>
    <lineage>
        <taxon>Eukaryota</taxon>
        <taxon>Fungi</taxon>
        <taxon>Dikarya</taxon>
        <taxon>Ascomycota</taxon>
        <taxon>Pezizomycotina</taxon>
        <taxon>Eurotiomycetes</taxon>
        <taxon>Eurotiomycetidae</taxon>
        <taxon>Eurotiales</taxon>
        <taxon>Aspergillaceae</taxon>
        <taxon>Aspergillus</taxon>
        <taxon>Aspergillus subgen. Nidulantes</taxon>
    </lineage>
</organism>
<evidence type="ECO:0000256" key="1">
    <source>
        <dbReference type="ARBA" id="ARBA00012845"/>
    </source>
</evidence>
<dbReference type="PRINTS" id="PR00069">
    <property type="entry name" value="ALDKETRDTASE"/>
</dbReference>
<keyword evidence="9" id="KW-1185">Reference proteome</keyword>
<dbReference type="GeneID" id="98144513"/>
<dbReference type="PANTHER" id="PTHR43827">
    <property type="entry name" value="2,5-DIKETO-D-GLUCONIC ACID REDUCTASE"/>
    <property type="match status" value="1"/>
</dbReference>
<proteinExistence type="predicted"/>
<dbReference type="EC" id="1.1.1.307" evidence="1"/>
<evidence type="ECO:0000256" key="5">
    <source>
        <dbReference type="ARBA" id="ARBA00049485"/>
    </source>
</evidence>
<dbReference type="Gene3D" id="3.20.20.100">
    <property type="entry name" value="NADP-dependent oxidoreductase domain"/>
    <property type="match status" value="1"/>
</dbReference>
<evidence type="ECO:0000313" key="8">
    <source>
        <dbReference type="EMBL" id="KAL2865964.1"/>
    </source>
</evidence>
<evidence type="ECO:0000256" key="3">
    <source>
        <dbReference type="ARBA" id="ARBA00025065"/>
    </source>
</evidence>
<feature type="domain" description="NADP-dependent oxidoreductase" evidence="7">
    <location>
        <begin position="86"/>
        <end position="324"/>
    </location>
</feature>
<dbReference type="InterPro" id="IPR023210">
    <property type="entry name" value="NADP_OxRdtase_dom"/>
</dbReference>
<dbReference type="InterPro" id="IPR020471">
    <property type="entry name" value="AKR"/>
</dbReference>
<name>A0ABR4LPB7_9EURO</name>
<protein>
    <recommendedName>
        <fullName evidence="1">D-xylose reductase [NAD(P)H]</fullName>
        <ecNumber evidence="1">1.1.1.307</ecNumber>
    </recommendedName>
</protein>
<evidence type="ECO:0000313" key="9">
    <source>
        <dbReference type="Proteomes" id="UP001610432"/>
    </source>
</evidence>
<comment type="caution">
    <text evidence="8">The sequence shown here is derived from an EMBL/GenBank/DDBJ whole genome shotgun (WGS) entry which is preliminary data.</text>
</comment>
<dbReference type="PROSITE" id="PS00063">
    <property type="entry name" value="ALDOKETO_REDUCTASE_3"/>
    <property type="match status" value="1"/>
</dbReference>
<dbReference type="SUPFAM" id="SSF51430">
    <property type="entry name" value="NAD(P)-linked oxidoreductase"/>
    <property type="match status" value="1"/>
</dbReference>
<dbReference type="Pfam" id="PF00248">
    <property type="entry name" value="Aldo_ket_red"/>
    <property type="match status" value="1"/>
</dbReference>
<keyword evidence="2" id="KW-0560">Oxidoreductase</keyword>
<dbReference type="RefSeq" id="XP_070884943.1">
    <property type="nucleotide sequence ID" value="XM_071029441.1"/>
</dbReference>
<dbReference type="EMBL" id="JBFXLQ010000028">
    <property type="protein sequence ID" value="KAL2865964.1"/>
    <property type="molecule type" value="Genomic_DNA"/>
</dbReference>
<dbReference type="PANTHER" id="PTHR43827:SF13">
    <property type="entry name" value="ALDO_KETO REDUCTASE FAMILY PROTEIN"/>
    <property type="match status" value="1"/>
</dbReference>
<feature type="region of interest" description="Disordered" evidence="6">
    <location>
        <begin position="1"/>
        <end position="26"/>
    </location>
</feature>
<evidence type="ECO:0000259" key="7">
    <source>
        <dbReference type="Pfam" id="PF00248"/>
    </source>
</evidence>
<comment type="function">
    <text evidence="3">Catalyzes the initial reaction in the xylose utilization pathway by reducing D-xylose into xylitol. Xylose is a major component of hemicelluloses such as xylan. Most fungi utilize D-xylose via three enzymatic reactions, xylose reductase (XR), xylitol dehydrogenase (XDH), and xylulokinase, to form xylulose 5-phosphate, which enters pentose phosphate pathway.</text>
</comment>
<evidence type="ECO:0000256" key="4">
    <source>
        <dbReference type="ARBA" id="ARBA00047534"/>
    </source>
</evidence>
<dbReference type="CDD" id="cd19071">
    <property type="entry name" value="AKR_AKR1-5-like"/>
    <property type="match status" value="1"/>
</dbReference>
<dbReference type="InterPro" id="IPR036812">
    <property type="entry name" value="NAD(P)_OxRdtase_dom_sf"/>
</dbReference>
<evidence type="ECO:0000256" key="6">
    <source>
        <dbReference type="SAM" id="MobiDB-lite"/>
    </source>
</evidence>
<accession>A0ABR4LPB7</accession>
<evidence type="ECO:0000256" key="2">
    <source>
        <dbReference type="ARBA" id="ARBA00023002"/>
    </source>
</evidence>
<dbReference type="Proteomes" id="UP001610432">
    <property type="component" value="Unassembled WGS sequence"/>
</dbReference>